<dbReference type="PANTHER" id="PTHR24223">
    <property type="entry name" value="ATP-BINDING CASSETTE SUB-FAMILY C"/>
    <property type="match status" value="1"/>
</dbReference>
<dbReference type="OrthoDB" id="6500128at2759"/>
<dbReference type="GO" id="GO:0005524">
    <property type="term" value="F:ATP binding"/>
    <property type="evidence" value="ECO:0007669"/>
    <property type="project" value="UniProtKB-KW"/>
</dbReference>
<evidence type="ECO:0000313" key="3">
    <source>
        <dbReference type="EMBL" id="CDP16816.1"/>
    </source>
</evidence>
<dbReference type="InterPro" id="IPR050173">
    <property type="entry name" value="ABC_transporter_C-like"/>
</dbReference>
<dbReference type="Gene3D" id="3.40.50.300">
    <property type="entry name" value="P-loop containing nucleotide triphosphate hydrolases"/>
    <property type="match status" value="1"/>
</dbReference>
<dbReference type="STRING" id="49390.A0A068V850"/>
<keyword evidence="1" id="KW-0547">Nucleotide-binding</keyword>
<accession>A0A068V850</accession>
<name>A0A068V850_COFCA</name>
<dbReference type="SUPFAM" id="SSF52540">
    <property type="entry name" value="P-loop containing nucleoside triphosphate hydrolases"/>
    <property type="match status" value="1"/>
</dbReference>
<protein>
    <submittedName>
        <fullName evidence="3">Uncharacterized protein</fullName>
    </submittedName>
</protein>
<organism evidence="3 4">
    <name type="scientific">Coffea canephora</name>
    <name type="common">Robusta coffee</name>
    <dbReference type="NCBI Taxonomy" id="49390"/>
    <lineage>
        <taxon>Eukaryota</taxon>
        <taxon>Viridiplantae</taxon>
        <taxon>Streptophyta</taxon>
        <taxon>Embryophyta</taxon>
        <taxon>Tracheophyta</taxon>
        <taxon>Spermatophyta</taxon>
        <taxon>Magnoliopsida</taxon>
        <taxon>eudicotyledons</taxon>
        <taxon>Gunneridae</taxon>
        <taxon>Pentapetalae</taxon>
        <taxon>asterids</taxon>
        <taxon>lamiids</taxon>
        <taxon>Gentianales</taxon>
        <taxon>Rubiaceae</taxon>
        <taxon>Ixoroideae</taxon>
        <taxon>Gardenieae complex</taxon>
        <taxon>Bertiereae - Coffeeae clade</taxon>
        <taxon>Coffeeae</taxon>
        <taxon>Coffea</taxon>
    </lineage>
</organism>
<dbReference type="EMBL" id="HG739221">
    <property type="protein sequence ID" value="CDP16816.1"/>
    <property type="molecule type" value="Genomic_DNA"/>
</dbReference>
<evidence type="ECO:0000256" key="2">
    <source>
        <dbReference type="ARBA" id="ARBA00022840"/>
    </source>
</evidence>
<dbReference type="GO" id="GO:0016020">
    <property type="term" value="C:membrane"/>
    <property type="evidence" value="ECO:0007669"/>
    <property type="project" value="TreeGrafter"/>
</dbReference>
<gene>
    <name evidence="3" type="ORF">GSCOC_T00019339001</name>
</gene>
<dbReference type="InterPro" id="IPR027417">
    <property type="entry name" value="P-loop_NTPase"/>
</dbReference>
<evidence type="ECO:0000313" key="4">
    <source>
        <dbReference type="Proteomes" id="UP000295252"/>
    </source>
</evidence>
<keyword evidence="2" id="KW-0067">ATP-binding</keyword>
<dbReference type="PANTHER" id="PTHR24223:SF369">
    <property type="entry name" value="ABC TRANSPORTER C FAMILY MEMBER 10"/>
    <property type="match status" value="1"/>
</dbReference>
<dbReference type="AlphaFoldDB" id="A0A068V850"/>
<dbReference type="GO" id="GO:0042626">
    <property type="term" value="F:ATPase-coupled transmembrane transporter activity"/>
    <property type="evidence" value="ECO:0007669"/>
    <property type="project" value="TreeGrafter"/>
</dbReference>
<reference evidence="4" key="1">
    <citation type="journal article" date="2014" name="Science">
        <title>The coffee genome provides insight into the convergent evolution of caffeine biosynthesis.</title>
        <authorList>
            <person name="Denoeud F."/>
            <person name="Carretero-Paulet L."/>
            <person name="Dereeper A."/>
            <person name="Droc G."/>
            <person name="Guyot R."/>
            <person name="Pietrella M."/>
            <person name="Zheng C."/>
            <person name="Alberti A."/>
            <person name="Anthony F."/>
            <person name="Aprea G."/>
            <person name="Aury J.M."/>
            <person name="Bento P."/>
            <person name="Bernard M."/>
            <person name="Bocs S."/>
            <person name="Campa C."/>
            <person name="Cenci A."/>
            <person name="Combes M.C."/>
            <person name="Crouzillat D."/>
            <person name="Da Silva C."/>
            <person name="Daddiego L."/>
            <person name="De Bellis F."/>
            <person name="Dussert S."/>
            <person name="Garsmeur O."/>
            <person name="Gayraud T."/>
            <person name="Guignon V."/>
            <person name="Jahn K."/>
            <person name="Jamilloux V."/>
            <person name="Joet T."/>
            <person name="Labadie K."/>
            <person name="Lan T."/>
            <person name="Leclercq J."/>
            <person name="Lepelley M."/>
            <person name="Leroy T."/>
            <person name="Li L.T."/>
            <person name="Librado P."/>
            <person name="Lopez L."/>
            <person name="Munoz A."/>
            <person name="Noel B."/>
            <person name="Pallavicini A."/>
            <person name="Perrotta G."/>
            <person name="Poncet V."/>
            <person name="Pot D."/>
            <person name="Priyono X."/>
            <person name="Rigoreau M."/>
            <person name="Rouard M."/>
            <person name="Rozas J."/>
            <person name="Tranchant-Dubreuil C."/>
            <person name="VanBuren R."/>
            <person name="Zhang Q."/>
            <person name="Andrade A.C."/>
            <person name="Argout X."/>
            <person name="Bertrand B."/>
            <person name="de Kochko A."/>
            <person name="Graziosi G."/>
            <person name="Henry R.J."/>
            <person name="Jayarama X."/>
            <person name="Ming R."/>
            <person name="Nagai C."/>
            <person name="Rounsley S."/>
            <person name="Sankoff D."/>
            <person name="Giuliano G."/>
            <person name="Albert V.A."/>
            <person name="Wincker P."/>
            <person name="Lashermes P."/>
        </authorList>
    </citation>
    <scope>NUCLEOTIDE SEQUENCE [LARGE SCALE GENOMIC DNA]</scope>
    <source>
        <strain evidence="4">cv. DH200-94</strain>
    </source>
</reference>
<dbReference type="Proteomes" id="UP000295252">
    <property type="component" value="Chromosome V"/>
</dbReference>
<evidence type="ECO:0000256" key="1">
    <source>
        <dbReference type="ARBA" id="ARBA00022741"/>
    </source>
</evidence>
<dbReference type="PhylomeDB" id="A0A068V850"/>
<proteinExistence type="predicted"/>
<sequence>MFDTACRSLENASFRTLFFVQKKEEGLDSIVRQHGLNWSMCQRQLFCLGQALFKRRKILILDEATASIDNATDSIIQKTIRTWINSVRLRNGAWIKGWKGGGV</sequence>
<dbReference type="Gramene" id="CDP16816">
    <property type="protein sequence ID" value="CDP16816"/>
    <property type="gene ID" value="GSCOC_T00019339001"/>
</dbReference>
<dbReference type="InParanoid" id="A0A068V850"/>
<keyword evidence="4" id="KW-1185">Reference proteome</keyword>